<evidence type="ECO:0000259" key="4">
    <source>
        <dbReference type="SMART" id="SM00382"/>
    </source>
</evidence>
<keyword evidence="6" id="KW-1185">Reference proteome</keyword>
<evidence type="ECO:0000313" key="5">
    <source>
        <dbReference type="EMBL" id="WLR44038.1"/>
    </source>
</evidence>
<dbReference type="Proteomes" id="UP001197974">
    <property type="component" value="Chromosome"/>
</dbReference>
<dbReference type="Pfam" id="PF13604">
    <property type="entry name" value="AAA_30"/>
    <property type="match status" value="1"/>
</dbReference>
<keyword evidence="3" id="KW-0413">Isomerase</keyword>
<evidence type="ECO:0000313" key="6">
    <source>
        <dbReference type="Proteomes" id="UP001197974"/>
    </source>
</evidence>
<dbReference type="NCBIfam" id="TIGR01448">
    <property type="entry name" value="recD_rel"/>
    <property type="match status" value="1"/>
</dbReference>
<dbReference type="InterPro" id="IPR006345">
    <property type="entry name" value="RecD2"/>
</dbReference>
<gene>
    <name evidence="3" type="primary">recD2</name>
    <name evidence="5" type="ORF">LC087_08045</name>
</gene>
<dbReference type="EMBL" id="CP129013">
    <property type="protein sequence ID" value="WLR44038.1"/>
    <property type="molecule type" value="Genomic_DNA"/>
</dbReference>
<dbReference type="InterPro" id="IPR003593">
    <property type="entry name" value="AAA+_ATPase"/>
</dbReference>
<dbReference type="InterPro" id="IPR055446">
    <property type="entry name" value="RecD2_N_OB"/>
</dbReference>
<dbReference type="HAMAP" id="MF_01488">
    <property type="entry name" value="RecD2"/>
    <property type="match status" value="1"/>
</dbReference>
<keyword evidence="3" id="KW-0347">Helicase</keyword>
<dbReference type="EC" id="5.6.2.3" evidence="3"/>
<feature type="domain" description="AAA+ ATPase" evidence="4">
    <location>
        <begin position="351"/>
        <end position="506"/>
    </location>
</feature>
<accession>A0ABY9JZZ6</accession>
<sequence>MKEENYNQESFLTGEVKSIIFRNQDNLYSVLKIFVEESDQTLDEDIITVTGYFPVLHEDDVYTFHGSFIKHPKFGNQFQANRFQKQQPQTKSGIIRYLSSDLFKGIGPKTAESIVDELGNQAISLILQDPSVLGKIKKLSKQKRIDLVESLKEHQGIEQMMIHLNEFGFGPQLSTKIYQKYRDEAIEIIQTNPYRLVDDIKGIGFARADEIGQYFGLSGNHPDRINAGILFILEQETSQEGHAFLQIDQLGEKARQLLNHNSNISINEIHNQLSLLEEQKKIMKDDQRVYLPSLYFSEKGLSREIKRLMKQTEYKDLFPESEFLMALGNLEERLNVEYAPLQKDGIQRALQSPITILTGGPGTGKTTVIKGIVELYSELHGCSLDDKDYKKKNEPFPILLAAPTGRAAKRMAEATNIAAVTIHRLLGWNGVDGFQHNEDNPIQGKLLIIDEMSMVDIFLANQLFKALPDHIQVVLVGDEDQLPSVGPGQVLKDLIRSNIMETVKLTDIYRQAEGSTIIELAHKINQGNLPEDVLHPTSDRSFIECGADQMKEVVHKVVKNAIHKGLSKKDIQVLAPMYKGPVGINQLNLMLQEMLNPPSNQKRELSFGEVVYRVGDKVLQLVNQPESNVFNGDMGFIVSIFYSKENTEKEDLIVISFDGIEVTYTRKDFQQFTHAYCCSIHKAQGSEFPVVILPVLRSYYRMLKRNLIYTAITRSKKYLIMCGELEVFKRGIQNGSEDIRQTSLVDRLLDIEKAPMSIELMQLQKELPFNVEDASVGMENISPFDFMDELG</sequence>
<proteinExistence type="inferred from homology"/>
<dbReference type="PANTHER" id="PTHR43788:SF6">
    <property type="entry name" value="DNA HELICASE B"/>
    <property type="match status" value="1"/>
</dbReference>
<keyword evidence="3" id="KW-0238">DNA-binding</keyword>
<dbReference type="Gene3D" id="2.30.30.940">
    <property type="match status" value="1"/>
</dbReference>
<dbReference type="Pfam" id="PF13538">
    <property type="entry name" value="UvrD_C_2"/>
    <property type="match status" value="1"/>
</dbReference>
<dbReference type="SMART" id="SM00382">
    <property type="entry name" value="AAA"/>
    <property type="match status" value="1"/>
</dbReference>
<evidence type="ECO:0000256" key="3">
    <source>
        <dbReference type="HAMAP-Rule" id="MF_01488"/>
    </source>
</evidence>
<evidence type="ECO:0000256" key="1">
    <source>
        <dbReference type="ARBA" id="ARBA00022741"/>
    </source>
</evidence>
<dbReference type="InterPro" id="IPR041451">
    <property type="entry name" value="RecD2_SH13"/>
</dbReference>
<dbReference type="InterPro" id="IPR027417">
    <property type="entry name" value="P-loop_NTPase"/>
</dbReference>
<dbReference type="CDD" id="cd18809">
    <property type="entry name" value="SF1_C_RecD"/>
    <property type="match status" value="1"/>
</dbReference>
<dbReference type="RefSeq" id="WP_306020583.1">
    <property type="nucleotide sequence ID" value="NZ_CP129013.1"/>
</dbReference>
<dbReference type="Pfam" id="PF23139">
    <property type="entry name" value="OB_YrrC"/>
    <property type="match status" value="1"/>
</dbReference>
<protein>
    <recommendedName>
        <fullName evidence="3">ATP-dependent RecD2 DNA helicase</fullName>
        <ecNumber evidence="3">5.6.2.3</ecNumber>
    </recommendedName>
    <alternativeName>
        <fullName evidence="3">DNA 5'-3' helicase subunit RecD2</fullName>
    </alternativeName>
</protein>
<keyword evidence="1 3" id="KW-0547">Nucleotide-binding</keyword>
<dbReference type="InterPro" id="IPR029493">
    <property type="entry name" value="RecD2-like_HHH"/>
</dbReference>
<dbReference type="Pfam" id="PF14490">
    <property type="entry name" value="HHH_RecD2"/>
    <property type="match status" value="1"/>
</dbReference>
<dbReference type="Gene3D" id="1.10.10.2220">
    <property type="match status" value="1"/>
</dbReference>
<dbReference type="InterPro" id="IPR050534">
    <property type="entry name" value="Coronavir_polyprotein_1ab"/>
</dbReference>
<dbReference type="SUPFAM" id="SSF52540">
    <property type="entry name" value="P-loop containing nucleoside triphosphate hydrolases"/>
    <property type="match status" value="2"/>
</dbReference>
<organism evidence="5 6">
    <name type="scientific">Bacillus carboniphilus</name>
    <dbReference type="NCBI Taxonomy" id="86663"/>
    <lineage>
        <taxon>Bacteria</taxon>
        <taxon>Bacillati</taxon>
        <taxon>Bacillota</taxon>
        <taxon>Bacilli</taxon>
        <taxon>Bacillales</taxon>
        <taxon>Bacillaceae</taxon>
        <taxon>Bacillus</taxon>
    </lineage>
</organism>
<feature type="binding site" evidence="3">
    <location>
        <begin position="362"/>
        <end position="366"/>
    </location>
    <ligand>
        <name>ATP</name>
        <dbReference type="ChEBI" id="CHEBI:30616"/>
    </ligand>
</feature>
<comment type="similarity">
    <text evidence="3">Belongs to the RecD family. RecD2 subfamily.</text>
</comment>
<dbReference type="Pfam" id="PF18335">
    <property type="entry name" value="SH3_13"/>
    <property type="match status" value="1"/>
</dbReference>
<dbReference type="Gene3D" id="3.40.50.300">
    <property type="entry name" value="P-loop containing nucleotide triphosphate hydrolases"/>
    <property type="match status" value="2"/>
</dbReference>
<name>A0ABY9JZZ6_9BACI</name>
<comment type="function">
    <text evidence="3">DNA-dependent ATPase and ATP-dependent 5'-3' DNA helicase. Has no activity on blunt DNA or DNA with 3'-overhangs, requires at least 10 bases of 5'-ssDNA for helicase activity.</text>
</comment>
<evidence type="ECO:0000256" key="2">
    <source>
        <dbReference type="ARBA" id="ARBA00022840"/>
    </source>
</evidence>
<keyword evidence="2 3" id="KW-0067">ATP-binding</keyword>
<dbReference type="InterPro" id="IPR027785">
    <property type="entry name" value="UvrD-like_helicase_C"/>
</dbReference>
<keyword evidence="3" id="KW-0378">Hydrolase</keyword>
<dbReference type="CDD" id="cd17933">
    <property type="entry name" value="DEXSc_RecD-like"/>
    <property type="match status" value="1"/>
</dbReference>
<dbReference type="PANTHER" id="PTHR43788">
    <property type="entry name" value="DNA2/NAM7 HELICASE FAMILY MEMBER"/>
    <property type="match status" value="1"/>
</dbReference>
<comment type="catalytic activity">
    <reaction evidence="3">
        <text>ATP + H2O = ADP + phosphate + H(+)</text>
        <dbReference type="Rhea" id="RHEA:13065"/>
        <dbReference type="ChEBI" id="CHEBI:15377"/>
        <dbReference type="ChEBI" id="CHEBI:15378"/>
        <dbReference type="ChEBI" id="CHEBI:30616"/>
        <dbReference type="ChEBI" id="CHEBI:43474"/>
        <dbReference type="ChEBI" id="CHEBI:456216"/>
        <dbReference type="EC" id="5.6.2.3"/>
    </reaction>
</comment>
<reference evidence="5 6" key="1">
    <citation type="submission" date="2023-06" db="EMBL/GenBank/DDBJ databases">
        <title>Five Gram-positive bacteria isolated from mangrove sediments in Shenzhen, Guangdong, China.</title>
        <authorList>
            <person name="Yu S."/>
            <person name="Zheng W."/>
            <person name="Huang Y."/>
        </authorList>
    </citation>
    <scope>NUCLEOTIDE SEQUENCE [LARGE SCALE GENOMIC DNA]</scope>
    <source>
        <strain evidence="5 6">SaN35-3</strain>
    </source>
</reference>